<gene>
    <name evidence="6" type="ORF">HCBG_04235</name>
</gene>
<dbReference type="Proteomes" id="UP000001631">
    <property type="component" value="Unassembled WGS sequence"/>
</dbReference>
<evidence type="ECO:0000313" key="6">
    <source>
        <dbReference type="EMBL" id="EEH07356.1"/>
    </source>
</evidence>
<sequence length="263" mass="30019">MTSLSTLPVLWPRVATSYPPGLIEVSVIILCQILGFWIPCALYLSIDLAFPAFSRKHKLQSARRQPSWSVIAHCFQRVLTVNLFTVSLHLAFAYATRFQYSAFTITPTYPIPRELVTDFTYALLLRELVYYTTHRALHHPKLYTRFHKQHHSFTAPVALAAQYAHPLEHVLANMMPIVLPLALRRVHILSFALFLVSMLAETSSVHSGYDFAGARMHDLHHEKFRVNYGALGLLDWVFGTDVVGWDRKQVAKYSALCSGYREC</sequence>
<dbReference type="PANTHER" id="PTHR11863">
    <property type="entry name" value="STEROL DESATURASE"/>
    <property type="match status" value="1"/>
</dbReference>
<evidence type="ECO:0000256" key="1">
    <source>
        <dbReference type="ARBA" id="ARBA00004370"/>
    </source>
</evidence>
<keyword evidence="2" id="KW-0812">Transmembrane</keyword>
<dbReference type="EMBL" id="GG663367">
    <property type="protein sequence ID" value="EEH07356.1"/>
    <property type="molecule type" value="Genomic_DNA"/>
</dbReference>
<evidence type="ECO:0000259" key="5">
    <source>
        <dbReference type="Pfam" id="PF04116"/>
    </source>
</evidence>
<proteinExistence type="predicted"/>
<protein>
    <submittedName>
        <fullName evidence="6">Sterol desaturase</fullName>
    </submittedName>
</protein>
<dbReference type="GO" id="GO:0016491">
    <property type="term" value="F:oxidoreductase activity"/>
    <property type="evidence" value="ECO:0007669"/>
    <property type="project" value="InterPro"/>
</dbReference>
<dbReference type="InterPro" id="IPR050307">
    <property type="entry name" value="Sterol_Desaturase_Related"/>
</dbReference>
<comment type="subcellular location">
    <subcellularLocation>
        <location evidence="1">Membrane</location>
    </subcellularLocation>
</comment>
<dbReference type="GeneID" id="69037251"/>
<dbReference type="GO" id="GO:0005506">
    <property type="term" value="F:iron ion binding"/>
    <property type="evidence" value="ECO:0007669"/>
    <property type="project" value="InterPro"/>
</dbReference>
<dbReference type="InterPro" id="IPR006694">
    <property type="entry name" value="Fatty_acid_hydroxylase"/>
</dbReference>
<accession>C0NNA8</accession>
<dbReference type="AlphaFoldDB" id="C0NNA8"/>
<dbReference type="GO" id="GO:0008610">
    <property type="term" value="P:lipid biosynthetic process"/>
    <property type="evidence" value="ECO:0007669"/>
    <property type="project" value="InterPro"/>
</dbReference>
<evidence type="ECO:0000313" key="7">
    <source>
        <dbReference type="Proteomes" id="UP000001631"/>
    </source>
</evidence>
<dbReference type="GO" id="GO:0016020">
    <property type="term" value="C:membrane"/>
    <property type="evidence" value="ECO:0007669"/>
    <property type="project" value="UniProtKB-SubCell"/>
</dbReference>
<evidence type="ECO:0000256" key="3">
    <source>
        <dbReference type="ARBA" id="ARBA00022989"/>
    </source>
</evidence>
<evidence type="ECO:0000256" key="4">
    <source>
        <dbReference type="ARBA" id="ARBA00023136"/>
    </source>
</evidence>
<name>C0NNA8_AJECG</name>
<dbReference type="InParanoid" id="C0NNA8"/>
<dbReference type="VEuPathDB" id="FungiDB:I7I50_11637"/>
<dbReference type="HOGENOM" id="CLU_047036_1_0_1"/>
<keyword evidence="4" id="KW-0472">Membrane</keyword>
<dbReference type="STRING" id="447093.C0NNA8"/>
<reference evidence="6" key="1">
    <citation type="submission" date="2009-02" db="EMBL/GenBank/DDBJ databases">
        <title>The Genome Sequence of Ajellomyces capsulatus strain G186AR.</title>
        <authorList>
            <consortium name="The Broad Institute Genome Sequencing Platform"/>
            <person name="Champion M."/>
            <person name="Cuomo C."/>
            <person name="Ma L.-J."/>
            <person name="Henn M.R."/>
            <person name="Sil A."/>
            <person name="Goldman B."/>
            <person name="Young S.K."/>
            <person name="Kodira C.D."/>
            <person name="Zeng Q."/>
            <person name="Koehrsen M."/>
            <person name="Alvarado L."/>
            <person name="Berlin A."/>
            <person name="Borenstein D."/>
            <person name="Chen Z."/>
            <person name="Engels R."/>
            <person name="Freedman E."/>
            <person name="Gellesch M."/>
            <person name="Goldberg J."/>
            <person name="Griggs A."/>
            <person name="Gujja S."/>
            <person name="Heiman D."/>
            <person name="Hepburn T."/>
            <person name="Howarth C."/>
            <person name="Jen D."/>
            <person name="Larson L."/>
            <person name="Lewis B."/>
            <person name="Mehta T."/>
            <person name="Park D."/>
            <person name="Pearson M."/>
            <person name="Roberts A."/>
            <person name="Saif S."/>
            <person name="Shea T."/>
            <person name="Shenoy N."/>
            <person name="Sisk P."/>
            <person name="Stolte C."/>
            <person name="Sykes S."/>
            <person name="Walk T."/>
            <person name="White J."/>
            <person name="Yandava C."/>
            <person name="Klein B."/>
            <person name="McEwen J.G."/>
            <person name="Puccia R."/>
            <person name="Goldman G.H."/>
            <person name="Felipe M.S."/>
            <person name="Nino-Vega G."/>
            <person name="San-Blas G."/>
            <person name="Taylor J."/>
            <person name="Mendoza L."/>
            <person name="Galagan J."/>
            <person name="Nusbaum C."/>
            <person name="Birren B."/>
        </authorList>
    </citation>
    <scope>NUCLEOTIDE SEQUENCE</scope>
    <source>
        <strain evidence="6">G186AR</strain>
    </source>
</reference>
<feature type="domain" description="Fatty acid hydroxylase" evidence="5">
    <location>
        <begin position="120"/>
        <end position="240"/>
    </location>
</feature>
<keyword evidence="3" id="KW-1133">Transmembrane helix</keyword>
<organism evidence="6 7">
    <name type="scientific">Ajellomyces capsulatus (strain G186AR / H82 / ATCC MYA-2454 / RMSCC 2432)</name>
    <name type="common">Darling's disease fungus</name>
    <name type="synonym">Histoplasma capsulatum</name>
    <dbReference type="NCBI Taxonomy" id="447093"/>
    <lineage>
        <taxon>Eukaryota</taxon>
        <taxon>Fungi</taxon>
        <taxon>Dikarya</taxon>
        <taxon>Ascomycota</taxon>
        <taxon>Pezizomycotina</taxon>
        <taxon>Eurotiomycetes</taxon>
        <taxon>Eurotiomycetidae</taxon>
        <taxon>Onygenales</taxon>
        <taxon>Ajellomycetaceae</taxon>
        <taxon>Histoplasma</taxon>
    </lineage>
</organism>
<dbReference type="RefSeq" id="XP_045287837.1">
    <property type="nucleotide sequence ID" value="XM_045431284.1"/>
</dbReference>
<dbReference type="Pfam" id="PF04116">
    <property type="entry name" value="FA_hydroxylase"/>
    <property type="match status" value="1"/>
</dbReference>
<evidence type="ECO:0000256" key="2">
    <source>
        <dbReference type="ARBA" id="ARBA00022692"/>
    </source>
</evidence>
<keyword evidence="7" id="KW-1185">Reference proteome</keyword>